<proteinExistence type="predicted"/>
<dbReference type="PANTHER" id="PTHR40252">
    <property type="entry name" value="BLR0328 PROTEIN"/>
    <property type="match status" value="1"/>
</dbReference>
<evidence type="ECO:0000259" key="1">
    <source>
        <dbReference type="SMART" id="SM00897"/>
    </source>
</evidence>
<keyword evidence="4" id="KW-1185">Reference proteome</keyword>
<evidence type="ECO:0000313" key="3">
    <source>
        <dbReference type="EMBL" id="GGY65987.1"/>
    </source>
</evidence>
<evidence type="ECO:0008006" key="5">
    <source>
        <dbReference type="Google" id="ProtNLM"/>
    </source>
</evidence>
<dbReference type="EMBL" id="BMYZ01000001">
    <property type="protein sequence ID" value="GGY65987.1"/>
    <property type="molecule type" value="Genomic_DNA"/>
</dbReference>
<dbReference type="InterPro" id="IPR013702">
    <property type="entry name" value="FIST_domain_N"/>
</dbReference>
<dbReference type="Pfam" id="PF08495">
    <property type="entry name" value="FIST"/>
    <property type="match status" value="1"/>
</dbReference>
<name>A0ABQ3AS11_9GAMM</name>
<dbReference type="RefSeq" id="WP_189416133.1">
    <property type="nucleotide sequence ID" value="NZ_BMYZ01000001.1"/>
</dbReference>
<evidence type="ECO:0000313" key="4">
    <source>
        <dbReference type="Proteomes" id="UP000619761"/>
    </source>
</evidence>
<organism evidence="3 4">
    <name type="scientific">Cellvibrio zantedeschiae</name>
    <dbReference type="NCBI Taxonomy" id="1237077"/>
    <lineage>
        <taxon>Bacteria</taxon>
        <taxon>Pseudomonadati</taxon>
        <taxon>Pseudomonadota</taxon>
        <taxon>Gammaproteobacteria</taxon>
        <taxon>Cellvibrionales</taxon>
        <taxon>Cellvibrionaceae</taxon>
        <taxon>Cellvibrio</taxon>
    </lineage>
</organism>
<evidence type="ECO:0000259" key="2">
    <source>
        <dbReference type="SMART" id="SM01204"/>
    </source>
</evidence>
<sequence>MAFIAQQESVSTPLIWVSEQGTDKSLLDALTQILARGAQSLMILACSANNHSPRVLESSLQSYPIPICGGIFPSVFYADTKLDKGFILVGFPFVISVTNYDLSVNQTAPDFNSPLVRDAEQPQSSFDLLVFIDAMANATEPFINVLYETLGGGIDVIGGGAGSIDFKQRPCVFSRKGLLMNTALVVRLPVPMQCAVEHGWEVLNGPYLVTEAEDTKIKTLNYLPAFDVYKNVIEEIADYKFTKENFFQISQNFPLGILSINDDILVRDPIQVRGKELFCVGSVPVNSMIYILSGNDEHIVRAAENAGVLAHKESQTANQESLNFSLVFDCVSRVLYLGDKFPQEMAAIQRGLGGQRSIVGALSIGEIANTCRGTINLLNKSIVIGNI</sequence>
<reference evidence="4" key="1">
    <citation type="journal article" date="2019" name="Int. J. Syst. Evol. Microbiol.">
        <title>The Global Catalogue of Microorganisms (GCM) 10K type strain sequencing project: providing services to taxonomists for standard genome sequencing and annotation.</title>
        <authorList>
            <consortium name="The Broad Institute Genomics Platform"/>
            <consortium name="The Broad Institute Genome Sequencing Center for Infectious Disease"/>
            <person name="Wu L."/>
            <person name="Ma J."/>
        </authorList>
    </citation>
    <scope>NUCLEOTIDE SEQUENCE [LARGE SCALE GENOMIC DNA]</scope>
    <source>
        <strain evidence="4">KCTC 32239</strain>
    </source>
</reference>
<feature type="domain" description="FIST" evidence="1">
    <location>
        <begin position="38"/>
        <end position="224"/>
    </location>
</feature>
<dbReference type="PANTHER" id="PTHR40252:SF2">
    <property type="entry name" value="BLR0328 PROTEIN"/>
    <property type="match status" value="1"/>
</dbReference>
<protein>
    <recommendedName>
        <fullName evidence="5">Histidine kinase</fullName>
    </recommendedName>
</protein>
<dbReference type="SMART" id="SM01204">
    <property type="entry name" value="FIST_C"/>
    <property type="match status" value="1"/>
</dbReference>
<dbReference type="SMART" id="SM00897">
    <property type="entry name" value="FIST"/>
    <property type="match status" value="1"/>
</dbReference>
<dbReference type="InterPro" id="IPR019494">
    <property type="entry name" value="FIST_C"/>
</dbReference>
<dbReference type="Proteomes" id="UP000619761">
    <property type="component" value="Unassembled WGS sequence"/>
</dbReference>
<gene>
    <name evidence="3" type="ORF">GCM10011613_07360</name>
</gene>
<comment type="caution">
    <text evidence="3">The sequence shown here is derived from an EMBL/GenBank/DDBJ whole genome shotgun (WGS) entry which is preliminary data.</text>
</comment>
<feature type="domain" description="FIST C-domain" evidence="2">
    <location>
        <begin position="225"/>
        <end position="370"/>
    </location>
</feature>
<dbReference type="Pfam" id="PF10442">
    <property type="entry name" value="FIST_C"/>
    <property type="match status" value="1"/>
</dbReference>
<accession>A0ABQ3AS11</accession>